<sequence>MAADRRWQREDAKNPPRWLVLLLTARLQGTSVETERREMHGEKHEKNNKTAKDFRQAKRIFEASSRVSIPIPRCIRAKFEVAPVPRNAHPVHNEGRRKARAVAILKQIQKHEIEASFVDAAKYCDGKTFAVVVVDSSGKTSNCASIRTSDPEVAEQAAIALALLDGRGSEIDSDSKTAVIGLFRRVESPSKLLVF</sequence>
<accession>A0ACB7TMP3</accession>
<evidence type="ECO:0000313" key="1">
    <source>
        <dbReference type="EMBL" id="KAH6948436.1"/>
    </source>
</evidence>
<comment type="caution">
    <text evidence="1">The sequence shown here is derived from an EMBL/GenBank/DDBJ whole genome shotgun (WGS) entry which is preliminary data.</text>
</comment>
<reference evidence="1" key="1">
    <citation type="submission" date="2020-05" db="EMBL/GenBank/DDBJ databases">
        <title>Large-scale comparative analyses of tick genomes elucidate their genetic diversity and vector capacities.</title>
        <authorList>
            <person name="Jia N."/>
            <person name="Wang J."/>
            <person name="Shi W."/>
            <person name="Du L."/>
            <person name="Sun Y."/>
            <person name="Zhan W."/>
            <person name="Jiang J."/>
            <person name="Wang Q."/>
            <person name="Zhang B."/>
            <person name="Ji P."/>
            <person name="Sakyi L.B."/>
            <person name="Cui X."/>
            <person name="Yuan T."/>
            <person name="Jiang B."/>
            <person name="Yang W."/>
            <person name="Lam T.T.-Y."/>
            <person name="Chang Q."/>
            <person name="Ding S."/>
            <person name="Wang X."/>
            <person name="Zhu J."/>
            <person name="Ruan X."/>
            <person name="Zhao L."/>
            <person name="Wei J."/>
            <person name="Que T."/>
            <person name="Du C."/>
            <person name="Cheng J."/>
            <person name="Dai P."/>
            <person name="Han X."/>
            <person name="Huang E."/>
            <person name="Gao Y."/>
            <person name="Liu J."/>
            <person name="Shao H."/>
            <person name="Ye R."/>
            <person name="Li L."/>
            <person name="Wei W."/>
            <person name="Wang X."/>
            <person name="Wang C."/>
            <person name="Yang T."/>
            <person name="Huo Q."/>
            <person name="Li W."/>
            <person name="Guo W."/>
            <person name="Chen H."/>
            <person name="Zhou L."/>
            <person name="Ni X."/>
            <person name="Tian J."/>
            <person name="Zhou Y."/>
            <person name="Sheng Y."/>
            <person name="Liu T."/>
            <person name="Pan Y."/>
            <person name="Xia L."/>
            <person name="Li J."/>
            <person name="Zhao F."/>
            <person name="Cao W."/>
        </authorList>
    </citation>
    <scope>NUCLEOTIDE SEQUENCE</scope>
    <source>
        <strain evidence="1">Hyas-2018</strain>
    </source>
</reference>
<organism evidence="1 2">
    <name type="scientific">Hyalomma asiaticum</name>
    <name type="common">Tick</name>
    <dbReference type="NCBI Taxonomy" id="266040"/>
    <lineage>
        <taxon>Eukaryota</taxon>
        <taxon>Metazoa</taxon>
        <taxon>Ecdysozoa</taxon>
        <taxon>Arthropoda</taxon>
        <taxon>Chelicerata</taxon>
        <taxon>Arachnida</taxon>
        <taxon>Acari</taxon>
        <taxon>Parasitiformes</taxon>
        <taxon>Ixodida</taxon>
        <taxon>Ixodoidea</taxon>
        <taxon>Ixodidae</taxon>
        <taxon>Hyalomminae</taxon>
        <taxon>Hyalomma</taxon>
    </lineage>
</organism>
<name>A0ACB7TMP3_HYAAI</name>
<protein>
    <submittedName>
        <fullName evidence="1">Uncharacterized protein</fullName>
    </submittedName>
</protein>
<evidence type="ECO:0000313" key="2">
    <source>
        <dbReference type="Proteomes" id="UP000821845"/>
    </source>
</evidence>
<proteinExistence type="predicted"/>
<keyword evidence="2" id="KW-1185">Reference proteome</keyword>
<dbReference type="EMBL" id="CM023481">
    <property type="protein sequence ID" value="KAH6948436.1"/>
    <property type="molecule type" value="Genomic_DNA"/>
</dbReference>
<dbReference type="Proteomes" id="UP000821845">
    <property type="component" value="Chromosome 1"/>
</dbReference>
<gene>
    <name evidence="1" type="ORF">HPB50_024503</name>
</gene>